<keyword evidence="2" id="KW-1185">Reference proteome</keyword>
<protein>
    <submittedName>
        <fullName evidence="1">Uncharacterized protein</fullName>
    </submittedName>
</protein>
<dbReference type="HOGENOM" id="CLU_3131819_0_0_5"/>
<proteinExistence type="predicted"/>
<name>F4QS93_9CAUL</name>
<dbReference type="Proteomes" id="UP000006512">
    <property type="component" value="Unassembled WGS sequence"/>
</dbReference>
<evidence type="ECO:0000313" key="2">
    <source>
        <dbReference type="Proteomes" id="UP000006512"/>
    </source>
</evidence>
<dbReference type="AlphaFoldDB" id="F4QS93"/>
<dbReference type="EMBL" id="GL883080">
    <property type="protein sequence ID" value="EGF89613.1"/>
    <property type="molecule type" value="Genomic_DNA"/>
</dbReference>
<organism evidence="1 2">
    <name type="scientific">Asticcacaulis biprosthecium C19</name>
    <dbReference type="NCBI Taxonomy" id="715226"/>
    <lineage>
        <taxon>Bacteria</taxon>
        <taxon>Pseudomonadati</taxon>
        <taxon>Pseudomonadota</taxon>
        <taxon>Alphaproteobacteria</taxon>
        <taxon>Caulobacterales</taxon>
        <taxon>Caulobacteraceae</taxon>
        <taxon>Asticcacaulis</taxon>
    </lineage>
</organism>
<evidence type="ECO:0000313" key="1">
    <source>
        <dbReference type="EMBL" id="EGF89613.1"/>
    </source>
</evidence>
<dbReference type="STRING" id="715226.ABI_40300"/>
<reference evidence="2" key="1">
    <citation type="submission" date="2011-03" db="EMBL/GenBank/DDBJ databases">
        <title>Draft genome sequence of Brevundimonas diminuta.</title>
        <authorList>
            <person name="Brown P.J.B."/>
            <person name="Buechlein A."/>
            <person name="Hemmerich C."/>
            <person name="Brun Y.V."/>
        </authorList>
    </citation>
    <scope>NUCLEOTIDE SEQUENCE [LARGE SCALE GENOMIC DNA]</scope>
    <source>
        <strain evidence="2">C19</strain>
    </source>
</reference>
<sequence length="49" mass="5462">MPPDARQAYDHILQALNRPGNFYATNETSEAFLAIDVSNNLLLVVEVDD</sequence>
<accession>F4QS93</accession>
<gene>
    <name evidence="1" type="ORF">ABI_40300</name>
</gene>